<keyword evidence="2" id="KW-0812">Transmembrane</keyword>
<evidence type="ECO:0000313" key="3">
    <source>
        <dbReference type="EMBL" id="KAJ3479464.1"/>
    </source>
</evidence>
<feature type="region of interest" description="Disordered" evidence="1">
    <location>
        <begin position="235"/>
        <end position="264"/>
    </location>
</feature>
<feature type="transmembrane region" description="Helical" evidence="2">
    <location>
        <begin position="94"/>
        <end position="114"/>
    </location>
</feature>
<evidence type="ECO:0000256" key="1">
    <source>
        <dbReference type="SAM" id="MobiDB-lite"/>
    </source>
</evidence>
<sequence length="264" mass="30602">MDTEPPKIYNTLYLRYSPHEIPETTVPYELRNYYTKDVWGSRVPAVIRKASRYYKQKLEYTWLFLFIVTEKLAMAAGGYHWWRAGFDRFWQARLISFFSWFAIAAVFFCPILLWKHAGRSSVNKMLQKWENEDQAARPSGSEIPHWHLGYIGIFGSTVRVNITYQLIAPVSLYQPGINLPSYLVNAPMDHAASYYYAPSLRPPLSANPYGRTVWQDTNPPRSARGVPLYNELDEKATSYLGPPRVSPPPQTQKRDEEKMDNIPV</sequence>
<organism evidence="3 4">
    <name type="scientific">Meripilus lineatus</name>
    <dbReference type="NCBI Taxonomy" id="2056292"/>
    <lineage>
        <taxon>Eukaryota</taxon>
        <taxon>Fungi</taxon>
        <taxon>Dikarya</taxon>
        <taxon>Basidiomycota</taxon>
        <taxon>Agaricomycotina</taxon>
        <taxon>Agaricomycetes</taxon>
        <taxon>Polyporales</taxon>
        <taxon>Meripilaceae</taxon>
        <taxon>Meripilus</taxon>
    </lineage>
</organism>
<proteinExistence type="predicted"/>
<keyword evidence="2" id="KW-1133">Transmembrane helix</keyword>
<keyword evidence="4" id="KW-1185">Reference proteome</keyword>
<dbReference type="Proteomes" id="UP001212997">
    <property type="component" value="Unassembled WGS sequence"/>
</dbReference>
<comment type="caution">
    <text evidence="3">The sequence shown here is derived from an EMBL/GenBank/DDBJ whole genome shotgun (WGS) entry which is preliminary data.</text>
</comment>
<protein>
    <recommendedName>
        <fullName evidence="5">Transmembrane protein</fullName>
    </recommendedName>
</protein>
<evidence type="ECO:0000256" key="2">
    <source>
        <dbReference type="SAM" id="Phobius"/>
    </source>
</evidence>
<keyword evidence="2" id="KW-0472">Membrane</keyword>
<gene>
    <name evidence="3" type="ORF">NLI96_g9039</name>
</gene>
<dbReference type="EMBL" id="JANAWD010000437">
    <property type="protein sequence ID" value="KAJ3479464.1"/>
    <property type="molecule type" value="Genomic_DNA"/>
</dbReference>
<evidence type="ECO:0008006" key="5">
    <source>
        <dbReference type="Google" id="ProtNLM"/>
    </source>
</evidence>
<name>A0AAD5UWI9_9APHY</name>
<reference evidence="3" key="1">
    <citation type="submission" date="2022-07" db="EMBL/GenBank/DDBJ databases">
        <title>Genome Sequence of Physisporinus lineatus.</title>
        <authorList>
            <person name="Buettner E."/>
        </authorList>
    </citation>
    <scope>NUCLEOTIDE SEQUENCE</scope>
    <source>
        <strain evidence="3">VT162</strain>
    </source>
</reference>
<evidence type="ECO:0000313" key="4">
    <source>
        <dbReference type="Proteomes" id="UP001212997"/>
    </source>
</evidence>
<accession>A0AAD5UWI9</accession>
<feature type="transmembrane region" description="Helical" evidence="2">
    <location>
        <begin position="62"/>
        <end position="82"/>
    </location>
</feature>
<feature type="compositionally biased region" description="Basic and acidic residues" evidence="1">
    <location>
        <begin position="252"/>
        <end position="264"/>
    </location>
</feature>
<dbReference type="AlphaFoldDB" id="A0AAD5UWI9"/>